<gene>
    <name evidence="3" type="ORF">AXF42_Ash005954</name>
</gene>
<feature type="domain" description="Helicase ATP-binding" evidence="2">
    <location>
        <begin position="463"/>
        <end position="644"/>
    </location>
</feature>
<keyword evidence="3" id="KW-0067">ATP-binding</keyword>
<dbReference type="PROSITE" id="PS51192">
    <property type="entry name" value="HELICASE_ATP_BIND_1"/>
    <property type="match status" value="1"/>
</dbReference>
<dbReference type="AlphaFoldDB" id="A0A2I0AZT9"/>
<dbReference type="SUPFAM" id="SSF52540">
    <property type="entry name" value="P-loop containing nucleoside triphosphate hydrolases"/>
    <property type="match status" value="1"/>
</dbReference>
<sequence length="692" mass="77717">MERRIEIRTIGGESTTVLISPDRWVRDLKALLRESFSTAIKSTNFHLFLKGAKLDLNSRIDSQQIKEGEFIVLVPFVKKSQKLSSQQYPVDQSFRPSMPPGENLASQTADSTWLDTMNDISSIAHTLHRSGISGMEKVEEPHDECPAKRKKLSGNYDAIHDLLSSGSKDVFDHQICGKICELVESIKCFSNPITGTCLLLEHFAEKSLNTEQCACPLWLKRVLKAFTLLNVLYAFFYRQNKSVTWNLLEQVLKQSGIFGLDDLSTSFVEKLSLVSPKVIIILGNGQKVATPLGLAIIIGDMSTNASDQPEFKKEKRNARQKSIFVITKAVEKRMETFRTDLWKLIRCFMENQLSKAVLPCMPSLEDIINMRDHVTIPECSNIKKAKSGAAVQRCCGTNLLEPTEMVDHLQKGLGISGQIVHIEEINPKLATHVDIPDSLADVLKEALLQIGITRLYDHQAEALQSSLSGKHVVIATSTSSGKSLCYNMRVVEALSTDMTACALYMFPTKALAQDQKRAFVEMTSGFDFGLNVSIYDGDTSQKHRKWIENNARVLITNPDMLHLSILPYHTKFQRIFANLRIIVVDEAHIYKGAFGCHTSLILRRLKRICLHVYGCDPLFIFCTATLANPREHTMELGNLQNVELIQNDGSPCGAKHFVLWNPPFRTEATRSERKTWNGEFSNRRIRGTATGV</sequence>
<dbReference type="Pfam" id="PF00270">
    <property type="entry name" value="DEAD"/>
    <property type="match status" value="1"/>
</dbReference>
<reference evidence="3 4" key="1">
    <citation type="journal article" date="2017" name="Nature">
        <title>The Apostasia genome and the evolution of orchids.</title>
        <authorList>
            <person name="Zhang G.Q."/>
            <person name="Liu K.W."/>
            <person name="Li Z."/>
            <person name="Lohaus R."/>
            <person name="Hsiao Y.Y."/>
            <person name="Niu S.C."/>
            <person name="Wang J.Y."/>
            <person name="Lin Y.C."/>
            <person name="Xu Q."/>
            <person name="Chen L.J."/>
            <person name="Yoshida K."/>
            <person name="Fujiwara S."/>
            <person name="Wang Z.W."/>
            <person name="Zhang Y.Q."/>
            <person name="Mitsuda N."/>
            <person name="Wang M."/>
            <person name="Liu G.H."/>
            <person name="Pecoraro L."/>
            <person name="Huang H.X."/>
            <person name="Xiao X.J."/>
            <person name="Lin M."/>
            <person name="Wu X.Y."/>
            <person name="Wu W.L."/>
            <person name="Chen Y.Y."/>
            <person name="Chang S.B."/>
            <person name="Sakamoto S."/>
            <person name="Ohme-Takagi M."/>
            <person name="Yagi M."/>
            <person name="Zeng S.J."/>
            <person name="Shen C.Y."/>
            <person name="Yeh C.M."/>
            <person name="Luo Y.B."/>
            <person name="Tsai W.C."/>
            <person name="Van de Peer Y."/>
            <person name="Liu Z.J."/>
        </authorList>
    </citation>
    <scope>NUCLEOTIDE SEQUENCE [LARGE SCALE GENOMIC DNA]</scope>
    <source>
        <strain evidence="4">cv. Shenzhen</strain>
        <tissue evidence="3">Stem</tissue>
    </source>
</reference>
<dbReference type="SUPFAM" id="SSF54236">
    <property type="entry name" value="Ubiquitin-like"/>
    <property type="match status" value="1"/>
</dbReference>
<dbReference type="GO" id="GO:0005524">
    <property type="term" value="F:ATP binding"/>
    <property type="evidence" value="ECO:0007669"/>
    <property type="project" value="InterPro"/>
</dbReference>
<dbReference type="InterPro" id="IPR000626">
    <property type="entry name" value="Ubiquitin-like_dom"/>
</dbReference>
<dbReference type="SMART" id="SM00487">
    <property type="entry name" value="DEXDc"/>
    <property type="match status" value="1"/>
</dbReference>
<dbReference type="InterPro" id="IPR014001">
    <property type="entry name" value="Helicase_ATP-bd"/>
</dbReference>
<dbReference type="GO" id="GO:0005634">
    <property type="term" value="C:nucleus"/>
    <property type="evidence" value="ECO:0007669"/>
    <property type="project" value="TreeGrafter"/>
</dbReference>
<accession>A0A2I0AZT9</accession>
<dbReference type="GO" id="GO:0006289">
    <property type="term" value="P:nucleotide-excision repair"/>
    <property type="evidence" value="ECO:0007669"/>
    <property type="project" value="TreeGrafter"/>
</dbReference>
<keyword evidence="3" id="KW-0547">Nucleotide-binding</keyword>
<dbReference type="Gene3D" id="3.10.20.90">
    <property type="entry name" value="Phosphatidylinositol 3-kinase Catalytic Subunit, Chain A, domain 1"/>
    <property type="match status" value="1"/>
</dbReference>
<dbReference type="GO" id="GO:0036297">
    <property type="term" value="P:interstrand cross-link repair"/>
    <property type="evidence" value="ECO:0007669"/>
    <property type="project" value="TreeGrafter"/>
</dbReference>
<evidence type="ECO:0000259" key="1">
    <source>
        <dbReference type="PROSITE" id="PS50053"/>
    </source>
</evidence>
<dbReference type="OrthoDB" id="18781at2759"/>
<dbReference type="CDD" id="cd17039">
    <property type="entry name" value="Ubl_ubiquitin_like"/>
    <property type="match status" value="1"/>
</dbReference>
<dbReference type="GO" id="GO:0003676">
    <property type="term" value="F:nucleic acid binding"/>
    <property type="evidence" value="ECO:0007669"/>
    <property type="project" value="InterPro"/>
</dbReference>
<dbReference type="InterPro" id="IPR027417">
    <property type="entry name" value="P-loop_NTPase"/>
</dbReference>
<dbReference type="Gene3D" id="3.40.50.300">
    <property type="entry name" value="P-loop containing nucleotide triphosphate hydrolases"/>
    <property type="match status" value="1"/>
</dbReference>
<evidence type="ECO:0000313" key="4">
    <source>
        <dbReference type="Proteomes" id="UP000236161"/>
    </source>
</evidence>
<keyword evidence="3" id="KW-0378">Hydrolase</keyword>
<keyword evidence="3" id="KW-0347">Helicase</keyword>
<keyword evidence="4" id="KW-1185">Reference proteome</keyword>
<dbReference type="InterPro" id="IPR029071">
    <property type="entry name" value="Ubiquitin-like_domsf"/>
</dbReference>
<evidence type="ECO:0000259" key="2">
    <source>
        <dbReference type="PROSITE" id="PS51192"/>
    </source>
</evidence>
<proteinExistence type="predicted"/>
<evidence type="ECO:0000313" key="3">
    <source>
        <dbReference type="EMBL" id="PKA61058.1"/>
    </source>
</evidence>
<dbReference type="Proteomes" id="UP000236161">
    <property type="component" value="Unassembled WGS sequence"/>
</dbReference>
<dbReference type="CDD" id="cd17923">
    <property type="entry name" value="DEXHc_Hrq1-like"/>
    <property type="match status" value="1"/>
</dbReference>
<organism evidence="3 4">
    <name type="scientific">Apostasia shenzhenica</name>
    <dbReference type="NCBI Taxonomy" id="1088818"/>
    <lineage>
        <taxon>Eukaryota</taxon>
        <taxon>Viridiplantae</taxon>
        <taxon>Streptophyta</taxon>
        <taxon>Embryophyta</taxon>
        <taxon>Tracheophyta</taxon>
        <taxon>Spermatophyta</taxon>
        <taxon>Magnoliopsida</taxon>
        <taxon>Liliopsida</taxon>
        <taxon>Asparagales</taxon>
        <taxon>Orchidaceae</taxon>
        <taxon>Apostasioideae</taxon>
        <taxon>Apostasia</taxon>
    </lineage>
</organism>
<protein>
    <submittedName>
        <fullName evidence="3">DEAD-box ATP-dependent RNA helicase 17</fullName>
    </submittedName>
</protein>
<dbReference type="PROSITE" id="PS50053">
    <property type="entry name" value="UBIQUITIN_2"/>
    <property type="match status" value="1"/>
</dbReference>
<dbReference type="PANTHER" id="PTHR47957">
    <property type="entry name" value="ATP-DEPENDENT HELICASE HRQ1"/>
    <property type="match status" value="1"/>
</dbReference>
<dbReference type="STRING" id="1088818.A0A2I0AZT9"/>
<dbReference type="GO" id="GO:0043138">
    <property type="term" value="F:3'-5' DNA helicase activity"/>
    <property type="evidence" value="ECO:0007669"/>
    <property type="project" value="TreeGrafter"/>
</dbReference>
<feature type="domain" description="Ubiquitin-like" evidence="1">
    <location>
        <begin position="3"/>
        <end position="74"/>
    </location>
</feature>
<name>A0A2I0AZT9_9ASPA</name>
<dbReference type="PANTHER" id="PTHR47957:SF3">
    <property type="entry name" value="ATP-DEPENDENT HELICASE HRQ1"/>
    <property type="match status" value="1"/>
</dbReference>
<dbReference type="EMBL" id="KZ451932">
    <property type="protein sequence ID" value="PKA61058.1"/>
    <property type="molecule type" value="Genomic_DNA"/>
</dbReference>
<dbReference type="InterPro" id="IPR011545">
    <property type="entry name" value="DEAD/DEAH_box_helicase_dom"/>
</dbReference>